<accession>A0A4R5VXI1</accession>
<protein>
    <submittedName>
        <fullName evidence="8">Cytochrome C</fullName>
    </submittedName>
</protein>
<feature type="domain" description="Cytochrome c" evidence="7">
    <location>
        <begin position="46"/>
        <end position="147"/>
    </location>
</feature>
<keyword evidence="6" id="KW-0812">Transmembrane</keyword>
<feature type="transmembrane region" description="Helical" evidence="6">
    <location>
        <begin position="6"/>
        <end position="23"/>
    </location>
</feature>
<feature type="region of interest" description="Disordered" evidence="5">
    <location>
        <begin position="34"/>
        <end position="65"/>
    </location>
</feature>
<dbReference type="Proteomes" id="UP000295132">
    <property type="component" value="Unassembled WGS sequence"/>
</dbReference>
<sequence length="150" mass="15985">MNKAIISFVISLVIGFGLGYLVFDVMEDSGSQPQVAAQSDTSTNSTTKDQGSQSKETAATTTSVDQDNILSKRGCLSCHSVEALNLKGGQVGPDLSHAFVEVKDKHGMPIEQFLTKPDSAVMSGVIGKNPLTDEERKQVLDILKKASEAK</sequence>
<comment type="caution">
    <text evidence="8">The sequence shown here is derived from an EMBL/GenBank/DDBJ whole genome shotgun (WGS) entry which is preliminary data.</text>
</comment>
<dbReference type="AlphaFoldDB" id="A0A4R5VXI1"/>
<reference evidence="8 9" key="1">
    <citation type="submission" date="2019-03" db="EMBL/GenBank/DDBJ databases">
        <title>Bacillus niacini sp. nov. a Nicotinate-Metabolizing Mesophile Isolated from Soil.</title>
        <authorList>
            <person name="Zhang G."/>
        </authorList>
    </citation>
    <scope>NUCLEOTIDE SEQUENCE [LARGE SCALE GENOMIC DNA]</scope>
    <source>
        <strain evidence="8 9">WN066</strain>
    </source>
</reference>
<keyword evidence="1 4" id="KW-0349">Heme</keyword>
<evidence type="ECO:0000256" key="3">
    <source>
        <dbReference type="ARBA" id="ARBA00023004"/>
    </source>
</evidence>
<dbReference type="InterPro" id="IPR036909">
    <property type="entry name" value="Cyt_c-like_dom_sf"/>
</dbReference>
<dbReference type="RefSeq" id="WP_133332873.1">
    <property type="nucleotide sequence ID" value="NZ_SMYO01000002.1"/>
</dbReference>
<dbReference type="EMBL" id="SMYO01000002">
    <property type="protein sequence ID" value="TDK63913.1"/>
    <property type="molecule type" value="Genomic_DNA"/>
</dbReference>
<keyword evidence="6" id="KW-1133">Transmembrane helix</keyword>
<dbReference type="InterPro" id="IPR009056">
    <property type="entry name" value="Cyt_c-like_dom"/>
</dbReference>
<dbReference type="GO" id="GO:0009055">
    <property type="term" value="F:electron transfer activity"/>
    <property type="evidence" value="ECO:0007669"/>
    <property type="project" value="InterPro"/>
</dbReference>
<keyword evidence="3 4" id="KW-0408">Iron</keyword>
<dbReference type="PROSITE" id="PS51007">
    <property type="entry name" value="CYTC"/>
    <property type="match status" value="1"/>
</dbReference>
<name>A0A4R5VXI1_9BACI</name>
<evidence type="ECO:0000256" key="2">
    <source>
        <dbReference type="ARBA" id="ARBA00022723"/>
    </source>
</evidence>
<dbReference type="GO" id="GO:0046872">
    <property type="term" value="F:metal ion binding"/>
    <property type="evidence" value="ECO:0007669"/>
    <property type="project" value="UniProtKB-KW"/>
</dbReference>
<evidence type="ECO:0000313" key="8">
    <source>
        <dbReference type="EMBL" id="TDK63913.1"/>
    </source>
</evidence>
<evidence type="ECO:0000256" key="6">
    <source>
        <dbReference type="SAM" id="Phobius"/>
    </source>
</evidence>
<keyword evidence="2 4" id="KW-0479">Metal-binding</keyword>
<dbReference type="GO" id="GO:0020037">
    <property type="term" value="F:heme binding"/>
    <property type="evidence" value="ECO:0007669"/>
    <property type="project" value="InterPro"/>
</dbReference>
<dbReference type="Gene3D" id="1.10.760.10">
    <property type="entry name" value="Cytochrome c-like domain"/>
    <property type="match status" value="1"/>
</dbReference>
<evidence type="ECO:0000256" key="1">
    <source>
        <dbReference type="ARBA" id="ARBA00022617"/>
    </source>
</evidence>
<dbReference type="SUPFAM" id="SSF46626">
    <property type="entry name" value="Cytochrome c"/>
    <property type="match status" value="1"/>
</dbReference>
<gene>
    <name evidence="8" type="ORF">E2K98_03330</name>
</gene>
<evidence type="ECO:0000256" key="5">
    <source>
        <dbReference type="SAM" id="MobiDB-lite"/>
    </source>
</evidence>
<keyword evidence="6" id="KW-0472">Membrane</keyword>
<evidence type="ECO:0000256" key="4">
    <source>
        <dbReference type="PROSITE-ProRule" id="PRU00433"/>
    </source>
</evidence>
<evidence type="ECO:0000259" key="7">
    <source>
        <dbReference type="PROSITE" id="PS51007"/>
    </source>
</evidence>
<evidence type="ECO:0000313" key="9">
    <source>
        <dbReference type="Proteomes" id="UP000295132"/>
    </source>
</evidence>
<organism evidence="8 9">
    <name type="scientific">Bacillus salipaludis</name>
    <dbReference type="NCBI Taxonomy" id="2547811"/>
    <lineage>
        <taxon>Bacteria</taxon>
        <taxon>Bacillati</taxon>
        <taxon>Bacillota</taxon>
        <taxon>Bacilli</taxon>
        <taxon>Bacillales</taxon>
        <taxon>Bacillaceae</taxon>
        <taxon>Bacillus</taxon>
    </lineage>
</organism>
<proteinExistence type="predicted"/>